<gene>
    <name evidence="2" type="ORF">SVIM_LOCUS426998</name>
</gene>
<organism evidence="2">
    <name type="scientific">Salix viminalis</name>
    <name type="common">Common osier</name>
    <name type="synonym">Basket willow</name>
    <dbReference type="NCBI Taxonomy" id="40686"/>
    <lineage>
        <taxon>Eukaryota</taxon>
        <taxon>Viridiplantae</taxon>
        <taxon>Streptophyta</taxon>
        <taxon>Embryophyta</taxon>
        <taxon>Tracheophyta</taxon>
        <taxon>Spermatophyta</taxon>
        <taxon>Magnoliopsida</taxon>
        <taxon>eudicotyledons</taxon>
        <taxon>Gunneridae</taxon>
        <taxon>Pentapetalae</taxon>
        <taxon>rosids</taxon>
        <taxon>fabids</taxon>
        <taxon>Malpighiales</taxon>
        <taxon>Salicaceae</taxon>
        <taxon>Saliceae</taxon>
        <taxon>Salix</taxon>
    </lineage>
</organism>
<protein>
    <submittedName>
        <fullName evidence="2">Uncharacterized protein</fullName>
    </submittedName>
</protein>
<dbReference type="SUPFAM" id="SSF52540">
    <property type="entry name" value="P-loop containing nucleoside triphosphate hydrolases"/>
    <property type="match status" value="1"/>
</dbReference>
<dbReference type="PANTHER" id="PTHR36766:SF40">
    <property type="entry name" value="DISEASE RESISTANCE PROTEIN RGA3"/>
    <property type="match status" value="1"/>
</dbReference>
<dbReference type="SUPFAM" id="SSF52058">
    <property type="entry name" value="L domain-like"/>
    <property type="match status" value="1"/>
</dbReference>
<dbReference type="InterPro" id="IPR027417">
    <property type="entry name" value="P-loop_NTPase"/>
</dbReference>
<keyword evidence="1" id="KW-0611">Plant defense</keyword>
<dbReference type="PANTHER" id="PTHR36766">
    <property type="entry name" value="PLANT BROAD-SPECTRUM MILDEW RESISTANCE PROTEIN RPW8"/>
    <property type="match status" value="1"/>
</dbReference>
<dbReference type="AlphaFoldDB" id="A0A6N2NBE0"/>
<dbReference type="PRINTS" id="PR00364">
    <property type="entry name" value="DISEASERSIST"/>
</dbReference>
<dbReference type="GO" id="GO:0006952">
    <property type="term" value="P:defense response"/>
    <property type="evidence" value="ECO:0007669"/>
    <property type="project" value="UniProtKB-KW"/>
</dbReference>
<sequence>MRRKEEWAHLEDIGVSIVKKCGGVALALKALGNLMRLKDTEYQWMAVKESEIWDLREEASKILPALRLKEKRICTSGIDIFNELVEGHFCKRSRMMGNTKFQISKKFVMWVLTGGYPMLQKKRILNLGRCDQFCFLVTEAILFIVGKEEGRHIGELEGLNNLAELTDARSAKLKLKTALLSLTLSWYGNDDLAVVLPYQIMRRYLVASTSFKSEEVEVNWILWFKISNWMMNLNLMLPNLVEMNTRVPTVNNFHHLGSCSSSRVLYYGEWMRLEQWDACCFPRLRELEVGVCPLLTEIPIIPSVKNLRIMGEERFFIDSLANKVFDNLLLLKACGYLLWCTRKLARGSCDNFASLTEGVRHLTALENLDLSQCPELNSLPESIQHLTSLRISNYKTIMDCPNFVSLPDGLQSLSNLSLLMIDNCPYLTKRCKKEEGEDWPKISHIPRIEINWKTIQGSVDVDD</sequence>
<evidence type="ECO:0000256" key="1">
    <source>
        <dbReference type="ARBA" id="ARBA00022821"/>
    </source>
</evidence>
<dbReference type="InterPro" id="IPR042197">
    <property type="entry name" value="Apaf_helical"/>
</dbReference>
<name>A0A6N2NBE0_SALVM</name>
<dbReference type="InterPro" id="IPR032675">
    <property type="entry name" value="LRR_dom_sf"/>
</dbReference>
<reference evidence="2" key="1">
    <citation type="submission" date="2019-03" db="EMBL/GenBank/DDBJ databases">
        <authorList>
            <person name="Mank J."/>
            <person name="Almeida P."/>
        </authorList>
    </citation>
    <scope>NUCLEOTIDE SEQUENCE</scope>
    <source>
        <strain evidence="2">78183</strain>
    </source>
</reference>
<evidence type="ECO:0000313" key="2">
    <source>
        <dbReference type="EMBL" id="VFU58440.1"/>
    </source>
</evidence>
<accession>A0A6N2NBE0</accession>
<dbReference type="EMBL" id="CAADRP010001985">
    <property type="protein sequence ID" value="VFU58440.1"/>
    <property type="molecule type" value="Genomic_DNA"/>
</dbReference>
<dbReference type="Gene3D" id="3.80.10.10">
    <property type="entry name" value="Ribonuclease Inhibitor"/>
    <property type="match status" value="1"/>
</dbReference>
<proteinExistence type="predicted"/>
<dbReference type="GO" id="GO:0043531">
    <property type="term" value="F:ADP binding"/>
    <property type="evidence" value="ECO:0007669"/>
    <property type="project" value="InterPro"/>
</dbReference>
<dbReference type="Gene3D" id="1.10.8.430">
    <property type="entry name" value="Helical domain of apoptotic protease-activating factors"/>
    <property type="match status" value="1"/>
</dbReference>